<accession>B8ILE9</accession>
<evidence type="ECO:0000313" key="1">
    <source>
        <dbReference type="EMBL" id="ACL60148.1"/>
    </source>
</evidence>
<gene>
    <name evidence="1" type="ordered locus">Mnod_5303</name>
</gene>
<sequence>MSEPVTLLAEARVETPAASRYLAQLCKHWSHKFPETVFSPERGVVPFGEGRSATFEADAEGLTLRVAAPDLARLTRLEAVVAEHLTRFAARENLGGIAWTRLA</sequence>
<reference evidence="1 2" key="1">
    <citation type="submission" date="2009-01" db="EMBL/GenBank/DDBJ databases">
        <title>Complete sequence of chromosome of Methylobacterium nodulans ORS 2060.</title>
        <authorList>
            <consortium name="US DOE Joint Genome Institute"/>
            <person name="Lucas S."/>
            <person name="Copeland A."/>
            <person name="Lapidus A."/>
            <person name="Glavina del Rio T."/>
            <person name="Dalin E."/>
            <person name="Tice H."/>
            <person name="Bruce D."/>
            <person name="Goodwin L."/>
            <person name="Pitluck S."/>
            <person name="Sims D."/>
            <person name="Brettin T."/>
            <person name="Detter J.C."/>
            <person name="Han C."/>
            <person name="Larimer F."/>
            <person name="Land M."/>
            <person name="Hauser L."/>
            <person name="Kyrpides N."/>
            <person name="Ivanova N."/>
            <person name="Marx C.J."/>
            <person name="Richardson P."/>
        </authorList>
    </citation>
    <scope>NUCLEOTIDE SEQUENCE [LARGE SCALE GENOMIC DNA]</scope>
    <source>
        <strain evidence="2">LMG 21967 / CNCM I-2342 / ORS 2060</strain>
    </source>
</reference>
<evidence type="ECO:0000313" key="2">
    <source>
        <dbReference type="Proteomes" id="UP000008207"/>
    </source>
</evidence>
<dbReference type="Proteomes" id="UP000008207">
    <property type="component" value="Chromosome"/>
</dbReference>
<name>B8ILE9_METNO</name>
<dbReference type="OrthoDB" id="9806511at2"/>
<dbReference type="AlphaFoldDB" id="B8ILE9"/>
<keyword evidence="2" id="KW-1185">Reference proteome</keyword>
<dbReference type="HOGENOM" id="CLU_127482_1_1_5"/>
<dbReference type="InterPro" id="IPR014543">
    <property type="entry name" value="UCP028291"/>
</dbReference>
<protein>
    <recommendedName>
        <fullName evidence="3">DUF2218 domain-containing protein</fullName>
    </recommendedName>
</protein>
<proteinExistence type="predicted"/>
<organism evidence="1 2">
    <name type="scientific">Methylobacterium nodulans (strain LMG 21967 / CNCM I-2342 / ORS 2060)</name>
    <dbReference type="NCBI Taxonomy" id="460265"/>
    <lineage>
        <taxon>Bacteria</taxon>
        <taxon>Pseudomonadati</taxon>
        <taxon>Pseudomonadota</taxon>
        <taxon>Alphaproteobacteria</taxon>
        <taxon>Hyphomicrobiales</taxon>
        <taxon>Methylobacteriaceae</taxon>
        <taxon>Methylobacterium</taxon>
    </lineage>
</organism>
<dbReference type="EMBL" id="CP001349">
    <property type="protein sequence ID" value="ACL60148.1"/>
    <property type="molecule type" value="Genomic_DNA"/>
</dbReference>
<dbReference type="RefSeq" id="WP_015931757.1">
    <property type="nucleotide sequence ID" value="NC_011894.1"/>
</dbReference>
<dbReference type="STRING" id="460265.Mnod_5303"/>
<dbReference type="eggNOG" id="COG3553">
    <property type="taxonomic scope" value="Bacteria"/>
</dbReference>
<dbReference type="Pfam" id="PF09981">
    <property type="entry name" value="DUF2218"/>
    <property type="match status" value="1"/>
</dbReference>
<dbReference type="KEGG" id="mno:Mnod_5303"/>
<dbReference type="Gene3D" id="3.30.310.50">
    <property type="entry name" value="Alpha-D-phosphohexomutase, C-terminal domain"/>
    <property type="match status" value="1"/>
</dbReference>
<evidence type="ECO:0008006" key="3">
    <source>
        <dbReference type="Google" id="ProtNLM"/>
    </source>
</evidence>
<dbReference type="PIRSF" id="PIRSF028291">
    <property type="entry name" value="UCP028291"/>
    <property type="match status" value="1"/>
</dbReference>